<keyword evidence="7" id="KW-1015">Disulfide bond</keyword>
<keyword evidence="3 10" id="KW-0812">Transmembrane</keyword>
<dbReference type="PRINTS" id="PR00237">
    <property type="entry name" value="GPCRRHODOPSN"/>
</dbReference>
<dbReference type="GeneID" id="110237974"/>
<proteinExistence type="predicted"/>
<dbReference type="CDD" id="cd14967">
    <property type="entry name" value="7tmA_amine_R-like"/>
    <property type="match status" value="1"/>
</dbReference>
<evidence type="ECO:0000256" key="5">
    <source>
        <dbReference type="ARBA" id="ARBA00023040"/>
    </source>
</evidence>
<dbReference type="Proteomes" id="UP000887567">
    <property type="component" value="Unplaced"/>
</dbReference>
<feature type="domain" description="G-protein coupled receptors family 1 profile" evidence="11">
    <location>
        <begin position="33"/>
        <end position="261"/>
    </location>
</feature>
<dbReference type="Pfam" id="PF00001">
    <property type="entry name" value="7tm_1"/>
    <property type="match status" value="2"/>
</dbReference>
<dbReference type="InterPro" id="IPR017452">
    <property type="entry name" value="GPCR_Rhodpsn_7TM"/>
</dbReference>
<feature type="transmembrane region" description="Helical" evidence="10">
    <location>
        <begin position="95"/>
        <end position="114"/>
    </location>
</feature>
<dbReference type="EnsemblMetazoa" id="XM_021043605.2">
    <property type="protein sequence ID" value="XP_020899264.1"/>
    <property type="gene ID" value="LOC110237974"/>
</dbReference>
<feature type="transmembrane region" description="Helical" evidence="10">
    <location>
        <begin position="134"/>
        <end position="153"/>
    </location>
</feature>
<dbReference type="GO" id="GO:0005886">
    <property type="term" value="C:plasma membrane"/>
    <property type="evidence" value="ECO:0007669"/>
    <property type="project" value="UniProtKB-SubCell"/>
</dbReference>
<feature type="transmembrane region" description="Helical" evidence="10">
    <location>
        <begin position="159"/>
        <end position="184"/>
    </location>
</feature>
<dbReference type="GO" id="GO:0004993">
    <property type="term" value="F:G protein-coupled serotonin receptor activity"/>
    <property type="evidence" value="ECO:0007669"/>
    <property type="project" value="UniProtKB-ARBA"/>
</dbReference>
<sequence length="316" mass="35319">MNNTTQSNQENISTGVLVYSVILFVIVVLALAGNAIVCLAFYRSSTFRSATVLFILSLAVTDILVATISIPLWLSLQLKFCEDQHCLTPWKITDVLFSTASIMNLCAISVDRLVIISRPLHYPNIMTTSRANIALVAIWGFAVTLSALISTSWSFYPTFVFIVAFVLPLLIMISSYSFILKAALSQVRRVFPIRQAYYFKRELKAAKTLGIVMGAFITCWAPFFLVNLIVSYRKDIVVSTTSIAGIKTLHYINSALNPVIYSCSNKEFRFKILRVLPCGSARHSNMIDRVVFWSTTLGASTDLSSTYRDSFRAHKN</sequence>
<evidence type="ECO:0000256" key="6">
    <source>
        <dbReference type="ARBA" id="ARBA00023136"/>
    </source>
</evidence>
<evidence type="ECO:0000256" key="9">
    <source>
        <dbReference type="ARBA" id="ARBA00023224"/>
    </source>
</evidence>
<dbReference type="GO" id="GO:0043410">
    <property type="term" value="P:positive regulation of MAPK cascade"/>
    <property type="evidence" value="ECO:0007669"/>
    <property type="project" value="TreeGrafter"/>
</dbReference>
<accession>A0A913X5P1</accession>
<keyword evidence="9" id="KW-0807">Transducer</keyword>
<keyword evidence="5" id="KW-0297">G-protein coupled receptor</keyword>
<feature type="transmembrane region" description="Helical" evidence="10">
    <location>
        <begin position="16"/>
        <end position="41"/>
    </location>
</feature>
<evidence type="ECO:0000313" key="12">
    <source>
        <dbReference type="EnsemblMetazoa" id="XP_020899264.1"/>
    </source>
</evidence>
<keyword evidence="6 10" id="KW-0472">Membrane</keyword>
<keyword evidence="8" id="KW-0675">Receptor</keyword>
<evidence type="ECO:0000256" key="3">
    <source>
        <dbReference type="ARBA" id="ARBA00022692"/>
    </source>
</evidence>
<feature type="transmembrane region" description="Helical" evidence="10">
    <location>
        <begin position="53"/>
        <end position="75"/>
    </location>
</feature>
<dbReference type="OrthoDB" id="5951059at2759"/>
<name>A0A913X5P1_EXADI</name>
<keyword evidence="13" id="KW-1185">Reference proteome</keyword>
<feature type="transmembrane region" description="Helical" evidence="10">
    <location>
        <begin position="205"/>
        <end position="230"/>
    </location>
</feature>
<evidence type="ECO:0000256" key="8">
    <source>
        <dbReference type="ARBA" id="ARBA00023170"/>
    </source>
</evidence>
<dbReference type="GO" id="GO:0071880">
    <property type="term" value="P:adenylate cyclase-activating adrenergic receptor signaling pathway"/>
    <property type="evidence" value="ECO:0007669"/>
    <property type="project" value="TreeGrafter"/>
</dbReference>
<evidence type="ECO:0000256" key="2">
    <source>
        <dbReference type="ARBA" id="ARBA00022475"/>
    </source>
</evidence>
<evidence type="ECO:0000256" key="10">
    <source>
        <dbReference type="SAM" id="Phobius"/>
    </source>
</evidence>
<dbReference type="PROSITE" id="PS50262">
    <property type="entry name" value="G_PROTEIN_RECEP_F1_2"/>
    <property type="match status" value="1"/>
</dbReference>
<dbReference type="KEGG" id="epa:110237974"/>
<dbReference type="AlphaFoldDB" id="A0A913X5P1"/>
<dbReference type="SMART" id="SM01381">
    <property type="entry name" value="7TM_GPCR_Srsx"/>
    <property type="match status" value="1"/>
</dbReference>
<comment type="subcellular location">
    <subcellularLocation>
        <location evidence="1">Cell membrane</location>
        <topology evidence="1">Multi-pass membrane protein</topology>
    </subcellularLocation>
</comment>
<reference evidence="12" key="1">
    <citation type="submission" date="2022-11" db="UniProtKB">
        <authorList>
            <consortium name="EnsemblMetazoa"/>
        </authorList>
    </citation>
    <scope>IDENTIFICATION</scope>
</reference>
<dbReference type="RefSeq" id="XP_020899264.1">
    <property type="nucleotide sequence ID" value="XM_021043605.2"/>
</dbReference>
<evidence type="ECO:0000256" key="4">
    <source>
        <dbReference type="ARBA" id="ARBA00022989"/>
    </source>
</evidence>
<dbReference type="InterPro" id="IPR000276">
    <property type="entry name" value="GPCR_Rhodpsn"/>
</dbReference>
<evidence type="ECO:0000259" key="11">
    <source>
        <dbReference type="PROSITE" id="PS50262"/>
    </source>
</evidence>
<evidence type="ECO:0000256" key="1">
    <source>
        <dbReference type="ARBA" id="ARBA00004651"/>
    </source>
</evidence>
<organism evidence="12 13">
    <name type="scientific">Exaiptasia diaphana</name>
    <name type="common">Tropical sea anemone</name>
    <name type="synonym">Aiptasia pulchella</name>
    <dbReference type="NCBI Taxonomy" id="2652724"/>
    <lineage>
        <taxon>Eukaryota</taxon>
        <taxon>Metazoa</taxon>
        <taxon>Cnidaria</taxon>
        <taxon>Anthozoa</taxon>
        <taxon>Hexacorallia</taxon>
        <taxon>Actiniaria</taxon>
        <taxon>Aiptasiidae</taxon>
        <taxon>Exaiptasia</taxon>
    </lineage>
</organism>
<dbReference type="Gene3D" id="1.20.1070.10">
    <property type="entry name" value="Rhodopsin 7-helix transmembrane proteins"/>
    <property type="match status" value="1"/>
</dbReference>
<protein>
    <recommendedName>
        <fullName evidence="11">G-protein coupled receptors family 1 profile domain-containing protein</fullName>
    </recommendedName>
</protein>
<dbReference type="PANTHER" id="PTHR24248:SF199">
    <property type="entry name" value="IP13425P-RELATED"/>
    <property type="match status" value="1"/>
</dbReference>
<keyword evidence="2" id="KW-1003">Cell membrane</keyword>
<dbReference type="OMA" id="RNESAME"/>
<evidence type="ECO:0000256" key="7">
    <source>
        <dbReference type="ARBA" id="ARBA00023157"/>
    </source>
</evidence>
<dbReference type="PANTHER" id="PTHR24248">
    <property type="entry name" value="ADRENERGIC RECEPTOR-RELATED G-PROTEIN COUPLED RECEPTOR"/>
    <property type="match status" value="1"/>
</dbReference>
<keyword evidence="4 10" id="KW-1133">Transmembrane helix</keyword>
<evidence type="ECO:0000313" key="13">
    <source>
        <dbReference type="Proteomes" id="UP000887567"/>
    </source>
</evidence>
<dbReference type="SUPFAM" id="SSF81321">
    <property type="entry name" value="Family A G protein-coupled receptor-like"/>
    <property type="match status" value="1"/>
</dbReference>